<keyword evidence="2" id="KW-1185">Reference proteome</keyword>
<proteinExistence type="predicted"/>
<organism evidence="1 2">
    <name type="scientific">Jimgerdemannia flammicorona</name>
    <dbReference type="NCBI Taxonomy" id="994334"/>
    <lineage>
        <taxon>Eukaryota</taxon>
        <taxon>Fungi</taxon>
        <taxon>Fungi incertae sedis</taxon>
        <taxon>Mucoromycota</taxon>
        <taxon>Mucoromycotina</taxon>
        <taxon>Endogonomycetes</taxon>
        <taxon>Endogonales</taxon>
        <taxon>Endogonaceae</taxon>
        <taxon>Jimgerdemannia</taxon>
    </lineage>
</organism>
<gene>
    <name evidence="1" type="ORF">BC938DRAFT_477782</name>
</gene>
<protein>
    <submittedName>
        <fullName evidence="1">Uncharacterized protein</fullName>
    </submittedName>
</protein>
<dbReference type="EMBL" id="RBNJ01029358">
    <property type="protein sequence ID" value="RUS13599.1"/>
    <property type="molecule type" value="Genomic_DNA"/>
</dbReference>
<evidence type="ECO:0000313" key="2">
    <source>
        <dbReference type="Proteomes" id="UP000274822"/>
    </source>
</evidence>
<sequence length="273" mass="30769">PLAYNISADVYGYATAVSRNRPDTKGAHDQGYRRIANPASLCWYARVFALGHYYYLTYWPYELLTYQQSFLSAGTSVNRQVTSDGDVAACQIVWNKYVLYLNFVGDTLASLSFGGIFVQRLRSHISAARWITTNSKSNLVEQVARKSLWCLIFSLAANAVMNILKITNYIGDSSDDLTVYFQLIESTLIVEALRADEICSATSYEKASTKNGGEPHVQSNTLISVSVSAPERAYTRQSNQPAERAYTRQSNQPVTMELVEQRSWKNEDREIYL</sequence>
<name>A0A433P7X6_9FUNG</name>
<feature type="non-terminal residue" evidence="1">
    <location>
        <position position="1"/>
    </location>
</feature>
<dbReference type="Proteomes" id="UP000274822">
    <property type="component" value="Unassembled WGS sequence"/>
</dbReference>
<accession>A0A433P7X6</accession>
<dbReference type="AlphaFoldDB" id="A0A433P7X6"/>
<reference evidence="1 2" key="1">
    <citation type="journal article" date="2018" name="New Phytol.">
        <title>Phylogenomics of Endogonaceae and evolution of mycorrhizas within Mucoromycota.</title>
        <authorList>
            <person name="Chang Y."/>
            <person name="Desiro A."/>
            <person name="Na H."/>
            <person name="Sandor L."/>
            <person name="Lipzen A."/>
            <person name="Clum A."/>
            <person name="Barry K."/>
            <person name="Grigoriev I.V."/>
            <person name="Martin F.M."/>
            <person name="Stajich J.E."/>
            <person name="Smith M.E."/>
            <person name="Bonito G."/>
            <person name="Spatafora J.W."/>
        </authorList>
    </citation>
    <scope>NUCLEOTIDE SEQUENCE [LARGE SCALE GENOMIC DNA]</scope>
    <source>
        <strain evidence="1 2">AD002</strain>
    </source>
</reference>
<evidence type="ECO:0000313" key="1">
    <source>
        <dbReference type="EMBL" id="RUS13599.1"/>
    </source>
</evidence>
<comment type="caution">
    <text evidence="1">The sequence shown here is derived from an EMBL/GenBank/DDBJ whole genome shotgun (WGS) entry which is preliminary data.</text>
</comment>